<dbReference type="AlphaFoldDB" id="A0A928VU31"/>
<dbReference type="GO" id="GO:0016887">
    <property type="term" value="F:ATP hydrolysis activity"/>
    <property type="evidence" value="ECO:0007669"/>
    <property type="project" value="InterPro"/>
</dbReference>
<dbReference type="PROSITE" id="PS50893">
    <property type="entry name" value="ABC_TRANSPORTER_2"/>
    <property type="match status" value="1"/>
</dbReference>
<dbReference type="Gene3D" id="3.40.50.300">
    <property type="entry name" value="P-loop containing nucleotide triphosphate hydrolases"/>
    <property type="match status" value="1"/>
</dbReference>
<feature type="non-terminal residue" evidence="9">
    <location>
        <position position="218"/>
    </location>
</feature>
<gene>
    <name evidence="9" type="ORF">IQ266_25445</name>
</gene>
<protein>
    <submittedName>
        <fullName evidence="9">ABC transporter ATP-binding protein</fullName>
    </submittedName>
</protein>
<evidence type="ECO:0000256" key="6">
    <source>
        <dbReference type="ARBA" id="ARBA00022989"/>
    </source>
</evidence>
<dbReference type="Proteomes" id="UP000625316">
    <property type="component" value="Unassembled WGS sequence"/>
</dbReference>
<comment type="subcellular location">
    <subcellularLocation>
        <location evidence="1">Membrane</location>
        <topology evidence="1">Multi-pass membrane protein</topology>
    </subcellularLocation>
</comment>
<organism evidence="9 10">
    <name type="scientific">Romeriopsis navalis LEGE 11480</name>
    <dbReference type="NCBI Taxonomy" id="2777977"/>
    <lineage>
        <taxon>Bacteria</taxon>
        <taxon>Bacillati</taxon>
        <taxon>Cyanobacteriota</taxon>
        <taxon>Cyanophyceae</taxon>
        <taxon>Leptolyngbyales</taxon>
        <taxon>Leptolyngbyaceae</taxon>
        <taxon>Romeriopsis</taxon>
        <taxon>Romeriopsis navalis</taxon>
    </lineage>
</organism>
<keyword evidence="3" id="KW-0812">Transmembrane</keyword>
<evidence type="ECO:0000256" key="1">
    <source>
        <dbReference type="ARBA" id="ARBA00004141"/>
    </source>
</evidence>
<dbReference type="Pfam" id="PF00005">
    <property type="entry name" value="ABC_tran"/>
    <property type="match status" value="1"/>
</dbReference>
<keyword evidence="2" id="KW-0813">Transport</keyword>
<keyword evidence="7" id="KW-0472">Membrane</keyword>
<feature type="domain" description="ABC transporter" evidence="8">
    <location>
        <begin position="23"/>
        <end position="217"/>
    </location>
</feature>
<evidence type="ECO:0000256" key="2">
    <source>
        <dbReference type="ARBA" id="ARBA00022448"/>
    </source>
</evidence>
<dbReference type="InterPro" id="IPR027417">
    <property type="entry name" value="P-loop_NTPase"/>
</dbReference>
<reference evidence="9" key="1">
    <citation type="submission" date="2020-10" db="EMBL/GenBank/DDBJ databases">
        <authorList>
            <person name="Castelo-Branco R."/>
            <person name="Eusebio N."/>
            <person name="Adriana R."/>
            <person name="Vieira A."/>
            <person name="Brugerolle De Fraissinette N."/>
            <person name="Rezende De Castro R."/>
            <person name="Schneider M.P."/>
            <person name="Vasconcelos V."/>
            <person name="Leao P.N."/>
        </authorList>
    </citation>
    <scope>NUCLEOTIDE SEQUENCE</scope>
    <source>
        <strain evidence="9">LEGE 11480</strain>
    </source>
</reference>
<evidence type="ECO:0000256" key="7">
    <source>
        <dbReference type="ARBA" id="ARBA00023136"/>
    </source>
</evidence>
<dbReference type="RefSeq" id="WP_264327897.1">
    <property type="nucleotide sequence ID" value="NZ_JADEXQ010000149.1"/>
</dbReference>
<keyword evidence="10" id="KW-1185">Reference proteome</keyword>
<keyword evidence="4" id="KW-0547">Nucleotide-binding</keyword>
<dbReference type="SUPFAM" id="SSF52540">
    <property type="entry name" value="P-loop containing nucleoside triphosphate hydrolases"/>
    <property type="match status" value="1"/>
</dbReference>
<name>A0A928VU31_9CYAN</name>
<dbReference type="EMBL" id="JADEXQ010000149">
    <property type="protein sequence ID" value="MBE9033086.1"/>
    <property type="molecule type" value="Genomic_DNA"/>
</dbReference>
<dbReference type="InterPro" id="IPR003593">
    <property type="entry name" value="AAA+_ATPase"/>
</dbReference>
<dbReference type="PANTHER" id="PTHR48041">
    <property type="entry name" value="ABC TRANSPORTER G FAMILY MEMBER 28"/>
    <property type="match status" value="1"/>
</dbReference>
<evidence type="ECO:0000256" key="4">
    <source>
        <dbReference type="ARBA" id="ARBA00022741"/>
    </source>
</evidence>
<dbReference type="SMART" id="SM00382">
    <property type="entry name" value="AAA"/>
    <property type="match status" value="1"/>
</dbReference>
<dbReference type="PROSITE" id="PS00211">
    <property type="entry name" value="ABC_TRANSPORTER_1"/>
    <property type="match status" value="1"/>
</dbReference>
<dbReference type="GO" id="GO:0005524">
    <property type="term" value="F:ATP binding"/>
    <property type="evidence" value="ECO:0007669"/>
    <property type="project" value="UniProtKB-KW"/>
</dbReference>
<dbReference type="GO" id="GO:0016020">
    <property type="term" value="C:membrane"/>
    <property type="evidence" value="ECO:0007669"/>
    <property type="project" value="UniProtKB-SubCell"/>
</dbReference>
<evidence type="ECO:0000256" key="3">
    <source>
        <dbReference type="ARBA" id="ARBA00022692"/>
    </source>
</evidence>
<accession>A0A928VU31</accession>
<dbReference type="InterPro" id="IPR003439">
    <property type="entry name" value="ABC_transporter-like_ATP-bd"/>
</dbReference>
<evidence type="ECO:0000256" key="5">
    <source>
        <dbReference type="ARBA" id="ARBA00022840"/>
    </source>
</evidence>
<proteinExistence type="predicted"/>
<keyword evidence="5 9" id="KW-0067">ATP-binding</keyword>
<dbReference type="InterPro" id="IPR017871">
    <property type="entry name" value="ABC_transporter-like_CS"/>
</dbReference>
<keyword evidence="6" id="KW-1133">Transmembrane helix</keyword>
<dbReference type="PANTHER" id="PTHR48041:SF139">
    <property type="entry name" value="PROTEIN SCARLET"/>
    <property type="match status" value="1"/>
</dbReference>
<evidence type="ECO:0000259" key="8">
    <source>
        <dbReference type="PROSITE" id="PS50893"/>
    </source>
</evidence>
<evidence type="ECO:0000313" key="9">
    <source>
        <dbReference type="EMBL" id="MBE9033086.1"/>
    </source>
</evidence>
<evidence type="ECO:0000313" key="10">
    <source>
        <dbReference type="Proteomes" id="UP000625316"/>
    </source>
</evidence>
<dbReference type="GO" id="GO:0042626">
    <property type="term" value="F:ATPase-coupled transmembrane transporter activity"/>
    <property type="evidence" value="ECO:0007669"/>
    <property type="project" value="TreeGrafter"/>
</dbReference>
<sequence length="218" mass="23930">MTAIDNVPTHPASTPYLQLSALQLTRDVTNQSGQKRRLLDNISLIIEPGQVVALVGGSGAGKSTLMRTLLGIEPTNGGRVDLNGQPLRQNFDHYRHQIGYVPQDDIIHGNLTVAEALAYAAKLRLPANCNIRKIIHVTLHQIGMLNHRDTLVHKLSGGQRKRISIGVELLADPKLFFLDEPTSGLDPGLDKKMMQLLRQLADQGRTIVLVTHATTNLH</sequence>
<dbReference type="InterPro" id="IPR050352">
    <property type="entry name" value="ABCG_transporters"/>
</dbReference>
<comment type="caution">
    <text evidence="9">The sequence shown here is derived from an EMBL/GenBank/DDBJ whole genome shotgun (WGS) entry which is preliminary data.</text>
</comment>